<feature type="compositionally biased region" description="Basic residues" evidence="1">
    <location>
        <begin position="305"/>
        <end position="316"/>
    </location>
</feature>
<accession>A0A3M8BS82</accession>
<dbReference type="SUPFAM" id="SSF53448">
    <property type="entry name" value="Nucleotide-diphospho-sugar transferases"/>
    <property type="match status" value="1"/>
</dbReference>
<dbReference type="GO" id="GO:0016740">
    <property type="term" value="F:transferase activity"/>
    <property type="evidence" value="ECO:0007669"/>
    <property type="project" value="UniProtKB-KW"/>
</dbReference>
<feature type="domain" description="Glycosyltransferase 2-like" evidence="2">
    <location>
        <begin position="17"/>
        <end position="169"/>
    </location>
</feature>
<evidence type="ECO:0000256" key="1">
    <source>
        <dbReference type="SAM" id="MobiDB-lite"/>
    </source>
</evidence>
<dbReference type="Gene3D" id="3.90.550.10">
    <property type="entry name" value="Spore Coat Polysaccharide Biosynthesis Protein SpsA, Chain A"/>
    <property type="match status" value="1"/>
</dbReference>
<keyword evidence="3" id="KW-0808">Transferase</keyword>
<dbReference type="InterPro" id="IPR001173">
    <property type="entry name" value="Glyco_trans_2-like"/>
</dbReference>
<organism evidence="3 4">
    <name type="scientific">Brevibacillus invocatus</name>
    <dbReference type="NCBI Taxonomy" id="173959"/>
    <lineage>
        <taxon>Bacteria</taxon>
        <taxon>Bacillati</taxon>
        <taxon>Bacillota</taxon>
        <taxon>Bacilli</taxon>
        <taxon>Bacillales</taxon>
        <taxon>Paenibacillaceae</taxon>
        <taxon>Brevibacillus</taxon>
    </lineage>
</organism>
<name>A0A3M8BS82_9BACL</name>
<protein>
    <submittedName>
        <fullName evidence="3">Glycosyltransferase</fullName>
    </submittedName>
</protein>
<dbReference type="Proteomes" id="UP000282028">
    <property type="component" value="Unassembled WGS sequence"/>
</dbReference>
<feature type="region of interest" description="Disordered" evidence="1">
    <location>
        <begin position="278"/>
        <end position="316"/>
    </location>
</feature>
<reference evidence="3 4" key="1">
    <citation type="submission" date="2018-10" db="EMBL/GenBank/DDBJ databases">
        <title>Phylogenomics of Brevibacillus.</title>
        <authorList>
            <person name="Dunlap C."/>
        </authorList>
    </citation>
    <scope>NUCLEOTIDE SEQUENCE [LARGE SCALE GENOMIC DNA]</scope>
    <source>
        <strain evidence="3 4">JCM 12215</strain>
    </source>
</reference>
<dbReference type="AlphaFoldDB" id="A0A3M8BS82"/>
<feature type="compositionally biased region" description="Basic residues" evidence="1">
    <location>
        <begin position="280"/>
        <end position="296"/>
    </location>
</feature>
<keyword evidence="4" id="KW-1185">Reference proteome</keyword>
<dbReference type="Pfam" id="PF00535">
    <property type="entry name" value="Glycos_transf_2"/>
    <property type="match status" value="1"/>
</dbReference>
<sequence>MTWCRGEEWNMNQIDVSVIIPARDDSRWLHAIIQEIRSMAQSAEVIVVCHQPSPATMEQIQKYDATLIYADKAITYDEGRGIGALHASGNVLLFLDDQVVRPYKQLEKLLKHIEKGSDIVLSRDLNPASSDQVLSRKMTYHLLNHIVRRQDLGSASLYEVPFAMTRKAVDHVDPMPFIPAVILVESILQKLTVRAIPAIVMEKRRTNAGQTMNSSSQKVLDEHAQAMSLWMQQRGERNGLWDGDRYRPLLQVSGSLHLRSVYRSHEWEFLQGRGWDEKRRSKKAASIKKNRKHALVKGKQTALKRDHRGSTRRKNR</sequence>
<comment type="caution">
    <text evidence="3">The sequence shown here is derived from an EMBL/GenBank/DDBJ whole genome shotgun (WGS) entry which is preliminary data.</text>
</comment>
<proteinExistence type="predicted"/>
<dbReference type="EMBL" id="RHHR01000064">
    <property type="protein sequence ID" value="RNB66269.1"/>
    <property type="molecule type" value="Genomic_DNA"/>
</dbReference>
<gene>
    <name evidence="3" type="ORF">EDM52_23425</name>
</gene>
<evidence type="ECO:0000313" key="4">
    <source>
        <dbReference type="Proteomes" id="UP000282028"/>
    </source>
</evidence>
<dbReference type="InterPro" id="IPR029044">
    <property type="entry name" value="Nucleotide-diphossugar_trans"/>
</dbReference>
<evidence type="ECO:0000259" key="2">
    <source>
        <dbReference type="Pfam" id="PF00535"/>
    </source>
</evidence>
<evidence type="ECO:0000313" key="3">
    <source>
        <dbReference type="EMBL" id="RNB66269.1"/>
    </source>
</evidence>
<dbReference type="CDD" id="cd00761">
    <property type="entry name" value="Glyco_tranf_GTA_type"/>
    <property type="match status" value="1"/>
</dbReference>
<dbReference type="OrthoDB" id="2902148at2"/>